<accession>A0A1I3FEH7</accession>
<name>A0A1I3FEH7_9SPHI</name>
<organism evidence="1 2">
    <name type="scientific">Parapedobacter indicus</name>
    <dbReference type="NCBI Taxonomy" id="1477437"/>
    <lineage>
        <taxon>Bacteria</taxon>
        <taxon>Pseudomonadati</taxon>
        <taxon>Bacteroidota</taxon>
        <taxon>Sphingobacteriia</taxon>
        <taxon>Sphingobacteriales</taxon>
        <taxon>Sphingobacteriaceae</taxon>
        <taxon>Parapedobacter</taxon>
    </lineage>
</organism>
<evidence type="ECO:0000313" key="1">
    <source>
        <dbReference type="EMBL" id="SFI09618.1"/>
    </source>
</evidence>
<dbReference type="Proteomes" id="UP000198670">
    <property type="component" value="Unassembled WGS sequence"/>
</dbReference>
<protein>
    <submittedName>
        <fullName evidence="1">Uncharacterized protein</fullName>
    </submittedName>
</protein>
<proteinExistence type="predicted"/>
<evidence type="ECO:0000313" key="2">
    <source>
        <dbReference type="Proteomes" id="UP000198670"/>
    </source>
</evidence>
<sequence length="52" mass="5988">MAYAAKQANIWLPKIAIYSPLTRHLPGKKHTLFIRNHDIRQSIAVHVLNNNL</sequence>
<reference evidence="1 2" key="1">
    <citation type="submission" date="2016-10" db="EMBL/GenBank/DDBJ databases">
        <authorList>
            <person name="de Groot N.N."/>
        </authorList>
    </citation>
    <scope>NUCLEOTIDE SEQUENCE [LARGE SCALE GENOMIC DNA]</scope>
    <source>
        <strain evidence="1 2">RK1</strain>
    </source>
</reference>
<dbReference type="AlphaFoldDB" id="A0A1I3FEH7"/>
<gene>
    <name evidence="1" type="ORF">SAMN05444682_102294</name>
</gene>
<keyword evidence="2" id="KW-1185">Reference proteome</keyword>
<dbReference type="EMBL" id="FOQO01000002">
    <property type="protein sequence ID" value="SFI09618.1"/>
    <property type="molecule type" value="Genomic_DNA"/>
</dbReference>